<evidence type="ECO:0000313" key="1">
    <source>
        <dbReference type="Ensembl" id="ENSNMLP00000043301.1"/>
    </source>
</evidence>
<dbReference type="Proteomes" id="UP000694523">
    <property type="component" value="Unplaced"/>
</dbReference>
<sequence>MRQFPLIITLLLTVSLAYYIYTPLPDALQEQWKLMLLDASFRTITYTFRFQCLLATV</sequence>
<dbReference type="Ensembl" id="ENSNMLT00000048074.1">
    <property type="protein sequence ID" value="ENSNMLP00000043301.1"/>
    <property type="gene ID" value="ENSNMLG00000026285.1"/>
</dbReference>
<proteinExistence type="predicted"/>
<dbReference type="AlphaFoldDB" id="A0A8C6V078"/>
<accession>A0A8C6V078</accession>
<name>A0A8C6V078_9GOBI</name>
<protein>
    <submittedName>
        <fullName evidence="1">Uncharacterized protein</fullName>
    </submittedName>
</protein>
<keyword evidence="2" id="KW-1185">Reference proteome</keyword>
<reference evidence="1" key="2">
    <citation type="submission" date="2025-09" db="UniProtKB">
        <authorList>
            <consortium name="Ensembl"/>
        </authorList>
    </citation>
    <scope>IDENTIFICATION</scope>
</reference>
<reference evidence="1" key="1">
    <citation type="submission" date="2025-08" db="UniProtKB">
        <authorList>
            <consortium name="Ensembl"/>
        </authorList>
    </citation>
    <scope>IDENTIFICATION</scope>
</reference>
<evidence type="ECO:0000313" key="2">
    <source>
        <dbReference type="Proteomes" id="UP000694523"/>
    </source>
</evidence>
<organism evidence="1 2">
    <name type="scientific">Neogobius melanostomus</name>
    <name type="common">round goby</name>
    <dbReference type="NCBI Taxonomy" id="47308"/>
    <lineage>
        <taxon>Eukaryota</taxon>
        <taxon>Metazoa</taxon>
        <taxon>Chordata</taxon>
        <taxon>Craniata</taxon>
        <taxon>Vertebrata</taxon>
        <taxon>Euteleostomi</taxon>
        <taxon>Actinopterygii</taxon>
        <taxon>Neopterygii</taxon>
        <taxon>Teleostei</taxon>
        <taxon>Neoteleostei</taxon>
        <taxon>Acanthomorphata</taxon>
        <taxon>Gobiaria</taxon>
        <taxon>Gobiiformes</taxon>
        <taxon>Gobioidei</taxon>
        <taxon>Gobiidae</taxon>
        <taxon>Benthophilinae</taxon>
        <taxon>Neogobiini</taxon>
        <taxon>Neogobius</taxon>
    </lineage>
</organism>